<name>A0A6M5YML3_9BACT</name>
<organism evidence="2 3">
    <name type="scientific">Frigoriglobus tundricola</name>
    <dbReference type="NCBI Taxonomy" id="2774151"/>
    <lineage>
        <taxon>Bacteria</taxon>
        <taxon>Pseudomonadati</taxon>
        <taxon>Planctomycetota</taxon>
        <taxon>Planctomycetia</taxon>
        <taxon>Gemmatales</taxon>
        <taxon>Gemmataceae</taxon>
        <taxon>Frigoriglobus</taxon>
    </lineage>
</organism>
<dbReference type="EMBL" id="CP053452">
    <property type="protein sequence ID" value="QJW94580.1"/>
    <property type="molecule type" value="Genomic_DNA"/>
</dbReference>
<gene>
    <name evidence="2" type="ORF">FTUN_2101</name>
</gene>
<accession>A0A6M5YML3</accession>
<evidence type="ECO:0000256" key="1">
    <source>
        <dbReference type="SAM" id="MobiDB-lite"/>
    </source>
</evidence>
<proteinExistence type="predicted"/>
<keyword evidence="3" id="KW-1185">Reference proteome</keyword>
<sequence length="50" mass="5568">MTVRQNAGQKIRRVTALSLCPPTMQEITAKKRRGIRRSWGSGQGARGFNP</sequence>
<feature type="region of interest" description="Disordered" evidence="1">
    <location>
        <begin position="30"/>
        <end position="50"/>
    </location>
</feature>
<reference evidence="3" key="1">
    <citation type="submission" date="2020-05" db="EMBL/GenBank/DDBJ databases">
        <title>Frigoriglobus tundricola gen. nov., sp. nov., a psychrotolerant cellulolytic planctomycete of the family Gemmataceae with two divergent copies of 16S rRNA gene.</title>
        <authorList>
            <person name="Kulichevskaya I.S."/>
            <person name="Ivanova A.A."/>
            <person name="Naumoff D.G."/>
            <person name="Beletsky A.V."/>
            <person name="Rijpstra W.I.C."/>
            <person name="Sinninghe Damste J.S."/>
            <person name="Mardanov A.V."/>
            <person name="Ravin N.V."/>
            <person name="Dedysh S.N."/>
        </authorList>
    </citation>
    <scope>NUCLEOTIDE SEQUENCE [LARGE SCALE GENOMIC DNA]</scope>
    <source>
        <strain evidence="3">PL17</strain>
    </source>
</reference>
<evidence type="ECO:0000313" key="2">
    <source>
        <dbReference type="EMBL" id="QJW94580.1"/>
    </source>
</evidence>
<dbReference type="Proteomes" id="UP000503447">
    <property type="component" value="Chromosome"/>
</dbReference>
<feature type="compositionally biased region" description="Gly residues" evidence="1">
    <location>
        <begin position="41"/>
        <end position="50"/>
    </location>
</feature>
<protein>
    <submittedName>
        <fullName evidence="2">Uncharacterized protein</fullName>
    </submittedName>
</protein>
<dbReference type="AlphaFoldDB" id="A0A6M5YML3"/>
<dbReference type="KEGG" id="ftj:FTUN_2101"/>
<evidence type="ECO:0000313" key="3">
    <source>
        <dbReference type="Proteomes" id="UP000503447"/>
    </source>
</evidence>